<dbReference type="PROSITE" id="PS00061">
    <property type="entry name" value="ADH_SHORT"/>
    <property type="match status" value="1"/>
</dbReference>
<dbReference type="Gene3D" id="3.40.50.720">
    <property type="entry name" value="NAD(P)-binding Rossmann-like Domain"/>
    <property type="match status" value="1"/>
</dbReference>
<dbReference type="PRINTS" id="PR00080">
    <property type="entry name" value="SDRFAMILY"/>
</dbReference>
<accession>A0A9P6CEH3</accession>
<dbReference type="GO" id="GO:0016491">
    <property type="term" value="F:oxidoreductase activity"/>
    <property type="evidence" value="ECO:0007669"/>
    <property type="project" value="UniProtKB-KW"/>
</dbReference>
<keyword evidence="3" id="KW-0560">Oxidoreductase</keyword>
<evidence type="ECO:0000256" key="3">
    <source>
        <dbReference type="ARBA" id="ARBA00023002"/>
    </source>
</evidence>
<gene>
    <name evidence="5" type="ORF">BDZ94DRAFT_1259801</name>
</gene>
<dbReference type="InterPro" id="IPR002347">
    <property type="entry name" value="SDR_fam"/>
</dbReference>
<evidence type="ECO:0000313" key="5">
    <source>
        <dbReference type="EMBL" id="KAF9462981.1"/>
    </source>
</evidence>
<dbReference type="EMBL" id="MU150266">
    <property type="protein sequence ID" value="KAF9462981.1"/>
    <property type="molecule type" value="Genomic_DNA"/>
</dbReference>
<dbReference type="PANTHER" id="PTHR43669:SF3">
    <property type="entry name" value="ALCOHOL DEHYDROGENASE, PUTATIVE (AFU_ORTHOLOGUE AFUA_3G03445)-RELATED"/>
    <property type="match status" value="1"/>
</dbReference>
<evidence type="ECO:0008006" key="7">
    <source>
        <dbReference type="Google" id="ProtNLM"/>
    </source>
</evidence>
<keyword evidence="6" id="KW-1185">Reference proteome</keyword>
<dbReference type="InterPro" id="IPR020904">
    <property type="entry name" value="Sc_DH/Rdtase_CS"/>
</dbReference>
<dbReference type="SUPFAM" id="SSF51735">
    <property type="entry name" value="NAD(P)-binding Rossmann-fold domains"/>
    <property type="match status" value="1"/>
</dbReference>
<dbReference type="InterPro" id="IPR036291">
    <property type="entry name" value="NAD(P)-bd_dom_sf"/>
</dbReference>
<dbReference type="Pfam" id="PF00106">
    <property type="entry name" value="adh_short"/>
    <property type="match status" value="1"/>
</dbReference>
<dbReference type="PANTHER" id="PTHR43669">
    <property type="entry name" value="5-KETO-D-GLUCONATE 5-REDUCTASE"/>
    <property type="match status" value="1"/>
</dbReference>
<reference evidence="5" key="1">
    <citation type="submission" date="2020-11" db="EMBL/GenBank/DDBJ databases">
        <authorList>
            <consortium name="DOE Joint Genome Institute"/>
            <person name="Ahrendt S."/>
            <person name="Riley R."/>
            <person name="Andreopoulos W."/>
            <person name="Labutti K."/>
            <person name="Pangilinan J."/>
            <person name="Ruiz-Duenas F.J."/>
            <person name="Barrasa J.M."/>
            <person name="Sanchez-Garcia M."/>
            <person name="Camarero S."/>
            <person name="Miyauchi S."/>
            <person name="Serrano A."/>
            <person name="Linde D."/>
            <person name="Babiker R."/>
            <person name="Drula E."/>
            <person name="Ayuso-Fernandez I."/>
            <person name="Pacheco R."/>
            <person name="Padilla G."/>
            <person name="Ferreira P."/>
            <person name="Barriuso J."/>
            <person name="Kellner H."/>
            <person name="Castanera R."/>
            <person name="Alfaro M."/>
            <person name="Ramirez L."/>
            <person name="Pisabarro A.G."/>
            <person name="Kuo A."/>
            <person name="Tritt A."/>
            <person name="Lipzen A."/>
            <person name="He G."/>
            <person name="Yan M."/>
            <person name="Ng V."/>
            <person name="Cullen D."/>
            <person name="Martin F."/>
            <person name="Rosso M.-N."/>
            <person name="Henrissat B."/>
            <person name="Hibbett D."/>
            <person name="Martinez A.T."/>
            <person name="Grigoriev I.V."/>
        </authorList>
    </citation>
    <scope>NUCLEOTIDE SEQUENCE</scope>
    <source>
        <strain evidence="5">CBS 247.69</strain>
    </source>
</reference>
<dbReference type="PRINTS" id="PR00081">
    <property type="entry name" value="GDHRDH"/>
</dbReference>
<evidence type="ECO:0000256" key="1">
    <source>
        <dbReference type="ARBA" id="ARBA00006484"/>
    </source>
</evidence>
<dbReference type="CDD" id="cd05233">
    <property type="entry name" value="SDR_c"/>
    <property type="match status" value="1"/>
</dbReference>
<evidence type="ECO:0000256" key="2">
    <source>
        <dbReference type="ARBA" id="ARBA00022857"/>
    </source>
</evidence>
<sequence>MSTKTAVVTGASSGIGRSTAIALSTAGWNIVLTGRRLDALKETALLTPAPDSHLIVAGDITDEEFVKHLFLRSVDKFGRIDLLFNNAGISSKGVPIEELSMETFQQVMNVNLIGPFLCTREAFRVFKSQSPPGGRIINNGSLSARVPRPHSSPYACSKHALLGLTKCTALDGRAHHITCTQIDIGNAHTNLAAGHIQGALQPDGRMVPEPTFDVKHVADAVVHIAGLPNDITVLEFNIMAAGVPFVGRG</sequence>
<comment type="caution">
    <text evidence="5">The sequence shown here is derived from an EMBL/GenBank/DDBJ whole genome shotgun (WGS) entry which is preliminary data.</text>
</comment>
<dbReference type="OrthoDB" id="1933717at2759"/>
<evidence type="ECO:0000313" key="6">
    <source>
        <dbReference type="Proteomes" id="UP000807353"/>
    </source>
</evidence>
<proteinExistence type="inferred from homology"/>
<dbReference type="Proteomes" id="UP000807353">
    <property type="component" value="Unassembled WGS sequence"/>
</dbReference>
<protein>
    <recommendedName>
        <fullName evidence="7">Short-chain dehydrogenase/reductase SDR</fullName>
    </recommendedName>
</protein>
<dbReference type="AlphaFoldDB" id="A0A9P6CEH3"/>
<name>A0A9P6CEH3_9AGAR</name>
<comment type="similarity">
    <text evidence="1 4">Belongs to the short-chain dehydrogenases/reductases (SDR) family.</text>
</comment>
<evidence type="ECO:0000256" key="4">
    <source>
        <dbReference type="RuleBase" id="RU000363"/>
    </source>
</evidence>
<keyword evidence="2" id="KW-0521">NADP</keyword>
<organism evidence="5 6">
    <name type="scientific">Collybia nuda</name>
    <dbReference type="NCBI Taxonomy" id="64659"/>
    <lineage>
        <taxon>Eukaryota</taxon>
        <taxon>Fungi</taxon>
        <taxon>Dikarya</taxon>
        <taxon>Basidiomycota</taxon>
        <taxon>Agaricomycotina</taxon>
        <taxon>Agaricomycetes</taxon>
        <taxon>Agaricomycetidae</taxon>
        <taxon>Agaricales</taxon>
        <taxon>Tricholomatineae</taxon>
        <taxon>Clitocybaceae</taxon>
        <taxon>Collybia</taxon>
    </lineage>
</organism>